<dbReference type="AlphaFoldDB" id="A0A423VL11"/>
<comment type="caution">
    <text evidence="2">The sequence shown here is derived from an EMBL/GenBank/DDBJ whole genome shotgun (WGS) entry which is preliminary data.</text>
</comment>
<dbReference type="GO" id="GO:0005737">
    <property type="term" value="C:cytoplasm"/>
    <property type="evidence" value="ECO:0007669"/>
    <property type="project" value="TreeGrafter"/>
</dbReference>
<dbReference type="PROSITE" id="PS50146">
    <property type="entry name" value="DAGK"/>
    <property type="match status" value="1"/>
</dbReference>
<dbReference type="Gene3D" id="2.60.200.40">
    <property type="match status" value="1"/>
</dbReference>
<evidence type="ECO:0000313" key="2">
    <source>
        <dbReference type="EMBL" id="ROV91699.1"/>
    </source>
</evidence>
<dbReference type="PANTHER" id="PTHR12358:SF108">
    <property type="entry name" value="DAGKC DOMAIN-CONTAINING PROTEIN"/>
    <property type="match status" value="1"/>
</dbReference>
<feature type="domain" description="DAGKc" evidence="1">
    <location>
        <begin position="110"/>
        <end position="271"/>
    </location>
</feature>
<organism evidence="2 3">
    <name type="scientific">Cytospora schulzeri</name>
    <dbReference type="NCBI Taxonomy" id="448051"/>
    <lineage>
        <taxon>Eukaryota</taxon>
        <taxon>Fungi</taxon>
        <taxon>Dikarya</taxon>
        <taxon>Ascomycota</taxon>
        <taxon>Pezizomycotina</taxon>
        <taxon>Sordariomycetes</taxon>
        <taxon>Sordariomycetidae</taxon>
        <taxon>Diaporthales</taxon>
        <taxon>Cytosporaceae</taxon>
        <taxon>Cytospora</taxon>
    </lineage>
</organism>
<name>A0A423VL11_9PEZI</name>
<protein>
    <recommendedName>
        <fullName evidence="1">DAGKc domain-containing protein</fullName>
    </recommendedName>
</protein>
<dbReference type="Pfam" id="PF00781">
    <property type="entry name" value="DAGK_cat"/>
    <property type="match status" value="1"/>
</dbReference>
<dbReference type="PANTHER" id="PTHR12358">
    <property type="entry name" value="SPHINGOSINE KINASE"/>
    <property type="match status" value="1"/>
</dbReference>
<sequence length="479" mass="51270">MAFIISSDAVAELEPVALPDEASLIRYDQGRITWPIQVDGGAQGEGNIKLEEIVLIAEVSDGGYLVLTLSQGEQDGEEPFQLSSFVARTLPQEVLDCFLLKRAPDALKTDHESRLDVIVSVRSGTGQPQKFYDAVLRPLLKTLGVGEESYGAIFTKDANSVKEYAQERWGHKGHAEPGSVSKKETVILLSGDGGIVDLLNGNTEPPNAGTLPTIALIPLGTGNALFHSLHKPHYTKTDPPAAPSHLVLALRTLLNGRPAPLPTFQASFSDGSHLVEESTGSSAGVSQLTGAIVASYGFHSQLVWESDTPAYRRHGDRRFGMVAQELLRESHAYSAAVETSPSPSPSGSGLGGSRFSYILATMVSNLEKTFTISPLSRPLDGQLRLVHFGDVGGKKTMEIMGAAYNEGSHVGMKWTAEDGGGEQGVGYEAVEEVRVTSLEEDARWRKVCIDGTIVEIPQGGSMTVKKSPEAKIQVLVLDA</sequence>
<accession>A0A423VL11</accession>
<gene>
    <name evidence="2" type="ORF">VMCG_09264</name>
</gene>
<dbReference type="SUPFAM" id="SSF111331">
    <property type="entry name" value="NAD kinase/diacylglycerol kinase-like"/>
    <property type="match status" value="1"/>
</dbReference>
<dbReference type="Gene3D" id="3.40.50.10330">
    <property type="entry name" value="Probable inorganic polyphosphate/atp-NAD kinase, domain 1"/>
    <property type="match status" value="1"/>
</dbReference>
<evidence type="ECO:0000313" key="3">
    <source>
        <dbReference type="Proteomes" id="UP000283895"/>
    </source>
</evidence>
<reference evidence="2 3" key="1">
    <citation type="submission" date="2015-09" db="EMBL/GenBank/DDBJ databases">
        <title>Host preference determinants of Valsa canker pathogens revealed by comparative genomics.</title>
        <authorList>
            <person name="Yin Z."/>
            <person name="Huang L."/>
        </authorList>
    </citation>
    <scope>NUCLEOTIDE SEQUENCE [LARGE SCALE GENOMIC DNA]</scope>
    <source>
        <strain evidence="2 3">03-1</strain>
    </source>
</reference>
<keyword evidence="3" id="KW-1185">Reference proteome</keyword>
<dbReference type="GO" id="GO:0046512">
    <property type="term" value="P:sphingosine biosynthetic process"/>
    <property type="evidence" value="ECO:0007669"/>
    <property type="project" value="TreeGrafter"/>
</dbReference>
<dbReference type="InterPro" id="IPR050187">
    <property type="entry name" value="Lipid_Phosphate_FormReg"/>
</dbReference>
<proteinExistence type="predicted"/>
<dbReference type="InterPro" id="IPR001206">
    <property type="entry name" value="Diacylglycerol_kinase_cat_dom"/>
</dbReference>
<dbReference type="GO" id="GO:0016020">
    <property type="term" value="C:membrane"/>
    <property type="evidence" value="ECO:0007669"/>
    <property type="project" value="TreeGrafter"/>
</dbReference>
<dbReference type="EMBL" id="LKEA01000054">
    <property type="protein sequence ID" value="ROV91699.1"/>
    <property type="molecule type" value="Genomic_DNA"/>
</dbReference>
<dbReference type="InterPro" id="IPR017438">
    <property type="entry name" value="ATP-NAD_kinase_N"/>
</dbReference>
<dbReference type="OrthoDB" id="3853857at2759"/>
<evidence type="ECO:0000259" key="1">
    <source>
        <dbReference type="PROSITE" id="PS50146"/>
    </source>
</evidence>
<dbReference type="InterPro" id="IPR016064">
    <property type="entry name" value="NAD/diacylglycerol_kinase_sf"/>
</dbReference>
<dbReference type="Proteomes" id="UP000283895">
    <property type="component" value="Unassembled WGS sequence"/>
</dbReference>
<dbReference type="GO" id="GO:0001727">
    <property type="term" value="F:lipid kinase activity"/>
    <property type="evidence" value="ECO:0007669"/>
    <property type="project" value="TreeGrafter"/>
</dbReference>